<dbReference type="AlphaFoldDB" id="A0A9W9UNV0"/>
<sequence length="70" mass="7602">MSRDAFSNSAVQLCVTSQILEEVVLDSTIGPQSSDEALRSGTIIRALAYGLPELNTPCACYMIGYDLFVR</sequence>
<name>A0A9W9UNV0_PENBR</name>
<protein>
    <submittedName>
        <fullName evidence="1">Uncharacterized protein</fullName>
    </submittedName>
</protein>
<dbReference type="EMBL" id="JAPZBQ010000001">
    <property type="protein sequence ID" value="KAJ5351747.1"/>
    <property type="molecule type" value="Genomic_DNA"/>
</dbReference>
<gene>
    <name evidence="1" type="ORF">N7452_000721</name>
</gene>
<accession>A0A9W9UNV0</accession>
<reference evidence="1" key="2">
    <citation type="journal article" date="2023" name="IMA Fungus">
        <title>Comparative genomic study of the Penicillium genus elucidates a diverse pangenome and 15 lateral gene transfer events.</title>
        <authorList>
            <person name="Petersen C."/>
            <person name="Sorensen T."/>
            <person name="Nielsen M.R."/>
            <person name="Sondergaard T.E."/>
            <person name="Sorensen J.L."/>
            <person name="Fitzpatrick D.A."/>
            <person name="Frisvad J.C."/>
            <person name="Nielsen K.L."/>
        </authorList>
    </citation>
    <scope>NUCLEOTIDE SEQUENCE</scope>
    <source>
        <strain evidence="1">IBT 35673</strain>
    </source>
</reference>
<comment type="caution">
    <text evidence="1">The sequence shown here is derived from an EMBL/GenBank/DDBJ whole genome shotgun (WGS) entry which is preliminary data.</text>
</comment>
<evidence type="ECO:0000313" key="2">
    <source>
        <dbReference type="Proteomes" id="UP001147695"/>
    </source>
</evidence>
<reference evidence="1" key="1">
    <citation type="submission" date="2022-12" db="EMBL/GenBank/DDBJ databases">
        <authorList>
            <person name="Petersen C."/>
        </authorList>
    </citation>
    <scope>NUCLEOTIDE SEQUENCE</scope>
    <source>
        <strain evidence="1">IBT 35673</strain>
    </source>
</reference>
<evidence type="ECO:0000313" key="1">
    <source>
        <dbReference type="EMBL" id="KAJ5351747.1"/>
    </source>
</evidence>
<dbReference type="Proteomes" id="UP001147695">
    <property type="component" value="Unassembled WGS sequence"/>
</dbReference>
<proteinExistence type="predicted"/>
<organism evidence="1 2">
    <name type="scientific">Penicillium brevicompactum</name>
    <dbReference type="NCBI Taxonomy" id="5074"/>
    <lineage>
        <taxon>Eukaryota</taxon>
        <taxon>Fungi</taxon>
        <taxon>Dikarya</taxon>
        <taxon>Ascomycota</taxon>
        <taxon>Pezizomycotina</taxon>
        <taxon>Eurotiomycetes</taxon>
        <taxon>Eurotiomycetidae</taxon>
        <taxon>Eurotiales</taxon>
        <taxon>Aspergillaceae</taxon>
        <taxon>Penicillium</taxon>
    </lineage>
</organism>